<evidence type="ECO:0000256" key="1">
    <source>
        <dbReference type="ARBA" id="ARBA00022448"/>
    </source>
</evidence>
<feature type="domain" description="ABC transporter" evidence="4">
    <location>
        <begin position="1"/>
        <end position="105"/>
    </location>
</feature>
<evidence type="ECO:0000256" key="2">
    <source>
        <dbReference type="ARBA" id="ARBA00022741"/>
    </source>
</evidence>
<evidence type="ECO:0000313" key="6">
    <source>
        <dbReference type="Proteomes" id="UP000254633"/>
    </source>
</evidence>
<proteinExistence type="predicted"/>
<dbReference type="PANTHER" id="PTHR43776:SF6">
    <property type="entry name" value="DIPEPTIDE TRANSPORT ATP-BINDING PROTEIN DPPF"/>
    <property type="match status" value="1"/>
</dbReference>
<sequence length="109" mass="12122">MSFNLERGKTLAVVGESGCGKSTLGRLLTMIETPTGGELYYQGQDLLKHDPHAQKLRRQKIQIVFQNPYGSLNPRKKVGQILEEPLLINTSLSKAQRREKALAMMAKVG</sequence>
<dbReference type="Gene3D" id="3.40.50.300">
    <property type="entry name" value="P-loop containing nucleotide triphosphate hydrolases"/>
    <property type="match status" value="1"/>
</dbReference>
<dbReference type="EC" id="3.6.3.-" evidence="5"/>
<dbReference type="Pfam" id="PF00005">
    <property type="entry name" value="ABC_tran"/>
    <property type="match status" value="1"/>
</dbReference>
<keyword evidence="2" id="KW-0547">Nucleotide-binding</keyword>
<dbReference type="InterPro" id="IPR050319">
    <property type="entry name" value="ABC_transp_ATP-bind"/>
</dbReference>
<keyword evidence="5" id="KW-0378">Hydrolase</keyword>
<dbReference type="SUPFAM" id="SSF52540">
    <property type="entry name" value="P-loop containing nucleoside triphosphate hydrolases"/>
    <property type="match status" value="1"/>
</dbReference>
<keyword evidence="3 5" id="KW-0067">ATP-binding</keyword>
<dbReference type="InterPro" id="IPR027417">
    <property type="entry name" value="P-loop_NTPase"/>
</dbReference>
<evidence type="ECO:0000313" key="5">
    <source>
        <dbReference type="EMBL" id="SUG53318.1"/>
    </source>
</evidence>
<dbReference type="GO" id="GO:0016887">
    <property type="term" value="F:ATP hydrolysis activity"/>
    <property type="evidence" value="ECO:0007669"/>
    <property type="project" value="InterPro"/>
</dbReference>
<name>A0A379TRT8_SALDZ</name>
<dbReference type="InterPro" id="IPR003439">
    <property type="entry name" value="ABC_transporter-like_ATP-bd"/>
</dbReference>
<dbReference type="GO" id="GO:0005524">
    <property type="term" value="F:ATP binding"/>
    <property type="evidence" value="ECO:0007669"/>
    <property type="project" value="UniProtKB-KW"/>
</dbReference>
<evidence type="ECO:0000256" key="3">
    <source>
        <dbReference type="ARBA" id="ARBA00022840"/>
    </source>
</evidence>
<gene>
    <name evidence="5" type="primary">dppF_2</name>
    <name evidence="5" type="ORF">NCTC10060_00356</name>
</gene>
<dbReference type="AlphaFoldDB" id="A0A379TRT8"/>
<evidence type="ECO:0000259" key="4">
    <source>
        <dbReference type="Pfam" id="PF00005"/>
    </source>
</evidence>
<dbReference type="PANTHER" id="PTHR43776">
    <property type="entry name" value="TRANSPORT ATP-BINDING PROTEIN"/>
    <property type="match status" value="1"/>
</dbReference>
<dbReference type="Proteomes" id="UP000254633">
    <property type="component" value="Unassembled WGS sequence"/>
</dbReference>
<accession>A0A379TRT8</accession>
<keyword evidence="1" id="KW-0813">Transport</keyword>
<protein>
    <submittedName>
        <fullName evidence="5">Dipeptide transport ATP-binding protein DppF</fullName>
        <ecNumber evidence="5">3.6.3.-</ecNumber>
    </submittedName>
</protein>
<dbReference type="EMBL" id="UGXH01000003">
    <property type="protein sequence ID" value="SUG53318.1"/>
    <property type="molecule type" value="Genomic_DNA"/>
</dbReference>
<reference evidence="5 6" key="1">
    <citation type="submission" date="2018-06" db="EMBL/GenBank/DDBJ databases">
        <authorList>
            <consortium name="Pathogen Informatics"/>
            <person name="Doyle S."/>
        </authorList>
    </citation>
    <scope>NUCLEOTIDE SEQUENCE [LARGE SCALE GENOMIC DNA]</scope>
    <source>
        <strain evidence="5 6">NCTC10060</strain>
    </source>
</reference>
<organism evidence="5 6">
    <name type="scientific">Salmonella diarizonae</name>
    <dbReference type="NCBI Taxonomy" id="59204"/>
    <lineage>
        <taxon>Bacteria</taxon>
        <taxon>Pseudomonadati</taxon>
        <taxon>Pseudomonadota</taxon>
        <taxon>Gammaproteobacteria</taxon>
        <taxon>Enterobacterales</taxon>
        <taxon>Enterobacteriaceae</taxon>
        <taxon>Salmonella</taxon>
    </lineage>
</organism>